<evidence type="ECO:0000313" key="9">
    <source>
        <dbReference type="EMBL" id="ENN74525.1"/>
    </source>
</evidence>
<dbReference type="HOGENOM" id="CLU_001859_1_3_1"/>
<evidence type="ECO:0000313" key="10">
    <source>
        <dbReference type="EnsemblMetazoa" id="XP_019764591.1"/>
    </source>
</evidence>
<evidence type="ECO:0000256" key="5">
    <source>
        <dbReference type="ARBA" id="ARBA00023295"/>
    </source>
</evidence>
<reference evidence="10" key="3">
    <citation type="submission" date="2024-08" db="UniProtKB">
        <authorList>
            <consortium name="EnsemblMetazoa"/>
        </authorList>
    </citation>
    <scope>IDENTIFICATION</scope>
</reference>
<feature type="signal peptide" evidence="7">
    <location>
        <begin position="1"/>
        <end position="24"/>
    </location>
</feature>
<comment type="subunit">
    <text evidence="2">Homodimer.</text>
</comment>
<keyword evidence="11" id="KW-1185">Reference proteome</keyword>
<proteinExistence type="evidence at transcript level"/>
<dbReference type="PROSITE" id="PS00653">
    <property type="entry name" value="GLYCOSYL_HYDROL_F1_2"/>
    <property type="match status" value="1"/>
</dbReference>
<evidence type="ECO:0000313" key="8">
    <source>
        <dbReference type="EMBL" id="AEE63189.1"/>
    </source>
</evidence>
<keyword evidence="7" id="KW-0732">Signal</keyword>
<feature type="chain" id="PRO_5010968701" description="Beta-glucosidase" evidence="7">
    <location>
        <begin position="25"/>
        <end position="500"/>
    </location>
</feature>
<dbReference type="GO" id="GO:0005975">
    <property type="term" value="P:carbohydrate metabolic process"/>
    <property type="evidence" value="ECO:0007669"/>
    <property type="project" value="InterPro"/>
</dbReference>
<evidence type="ECO:0000256" key="2">
    <source>
        <dbReference type="ARBA" id="ARBA00011738"/>
    </source>
</evidence>
<dbReference type="OMA" id="NWETLRC"/>
<dbReference type="EMBL" id="KB741039">
    <property type="protein sequence ID" value="ENN74525.1"/>
    <property type="molecule type" value="Genomic_DNA"/>
</dbReference>
<sequence>MATKITTGILVSVCLMSICSRVCGDEEITDRRFPESFKFGVASAAYQIEGAWDEDGKGENMWDRFLHDNASRTTDGKNADIACDSYHKWREDVRLLTELGVSIYRFSISWSRILPDGTTNKINQAGVDYYLNLLQELEANNIEPLVTLYHWDLPQHLSELGGWLNPQIADYFGEYARLAFSLFGEHVKRWTTVNEPKSTCLLGYGNTYNAPGINLIADGVYQCAKIQLLAHAKAWHIYDEEFRPTQQGKVSLVLDTPWNEPASDSELDQEAAEREMEFGFGWFAHPVYLGDWPEVMKVRVANRSKLEGLGFSRLPELTEEEIDYIKGTFDYFGLNIYTGLLVSYLPDDDIGTPNYWSDKGNHLYSDASWPESSTDWLRYVPFSIRKLVNYINDRYNPGEIFVTENGWADTGEIDDQDRVRYYRGYLSNLLEAILDDGVNVVGYTAWSLLDNFEWASGYSQRLGLIYVDHDSPERTRTWKSSGRYYQQVVQTRCLVESCID</sequence>
<evidence type="ECO:0000256" key="4">
    <source>
        <dbReference type="ARBA" id="ARBA00023180"/>
    </source>
</evidence>
<evidence type="ECO:0000256" key="7">
    <source>
        <dbReference type="SAM" id="SignalP"/>
    </source>
</evidence>
<dbReference type="PRINTS" id="PR00131">
    <property type="entry name" value="GLHYDRLASE1"/>
</dbReference>
<keyword evidence="4" id="KW-0325">Glycoprotein</keyword>
<organism evidence="8">
    <name type="scientific">Dendroctonus ponderosae</name>
    <name type="common">Mountain pine beetle</name>
    <dbReference type="NCBI Taxonomy" id="77166"/>
    <lineage>
        <taxon>Eukaryota</taxon>
        <taxon>Metazoa</taxon>
        <taxon>Ecdysozoa</taxon>
        <taxon>Arthropoda</taxon>
        <taxon>Hexapoda</taxon>
        <taxon>Insecta</taxon>
        <taxon>Pterygota</taxon>
        <taxon>Neoptera</taxon>
        <taxon>Endopterygota</taxon>
        <taxon>Coleoptera</taxon>
        <taxon>Polyphaga</taxon>
        <taxon>Cucujiformia</taxon>
        <taxon>Curculionidae</taxon>
        <taxon>Scolytinae</taxon>
        <taxon>Dendroctonus</taxon>
    </lineage>
</organism>
<dbReference type="InterPro" id="IPR017853">
    <property type="entry name" value="GH"/>
</dbReference>
<dbReference type="AlphaFoldDB" id="J3JYA4"/>
<evidence type="ECO:0000256" key="3">
    <source>
        <dbReference type="ARBA" id="ARBA00022801"/>
    </source>
</evidence>
<dbReference type="GO" id="GO:0008422">
    <property type="term" value="F:beta-glucosidase activity"/>
    <property type="evidence" value="ECO:0007669"/>
    <property type="project" value="TreeGrafter"/>
</dbReference>
<accession>J3JYA4</accession>
<dbReference type="Proteomes" id="UP000019118">
    <property type="component" value="Unassembled WGS sequence"/>
</dbReference>
<protein>
    <recommendedName>
        <fullName evidence="12">Beta-glucosidase</fullName>
    </recommendedName>
</protein>
<dbReference type="SUPFAM" id="SSF51445">
    <property type="entry name" value="(Trans)glycosidases"/>
    <property type="match status" value="1"/>
</dbReference>
<dbReference type="FunFam" id="3.20.20.80:FF:000013">
    <property type="entry name" value="lactase-phlorizin hydrolase"/>
    <property type="match status" value="1"/>
</dbReference>
<dbReference type="Gene3D" id="3.20.20.80">
    <property type="entry name" value="Glycosidases"/>
    <property type="match status" value="1"/>
</dbReference>
<reference evidence="9 11" key="2">
    <citation type="journal article" date="2013" name="Genome Biol.">
        <title>Draft genome of the mountain pine beetle, Dendroctonus ponderosae Hopkins, a major forest pest.</title>
        <authorList>
            <person name="Keeling C.I."/>
            <person name="Yuen M.M."/>
            <person name="Liao N.Y."/>
            <person name="Docking T.R."/>
            <person name="Chan S.K."/>
            <person name="Taylor G.A."/>
            <person name="Palmquist D.L."/>
            <person name="Jackman S.D."/>
            <person name="Nguyen A."/>
            <person name="Li M."/>
            <person name="Henderson H."/>
            <person name="Janes J.K."/>
            <person name="Zhao Y."/>
            <person name="Pandoh P."/>
            <person name="Moore R."/>
            <person name="Sperling F.A."/>
            <person name="Huber D.P."/>
            <person name="Birol I."/>
            <person name="Jones S.J."/>
            <person name="Bohlmann J."/>
        </authorList>
    </citation>
    <scope>NUCLEOTIDE SEQUENCE</scope>
</reference>
<dbReference type="EnsemblMetazoa" id="XM_019909032.1">
    <property type="protein sequence ID" value="XP_019764591.1"/>
    <property type="gene ID" value="LOC109540603"/>
</dbReference>
<comment type="similarity">
    <text evidence="1 6">Belongs to the glycosyl hydrolase 1 family.</text>
</comment>
<gene>
    <name evidence="10" type="primary">109540603</name>
    <name evidence="9" type="ORF">YQE_08849</name>
</gene>
<keyword evidence="5" id="KW-0326">Glycosidase</keyword>
<dbReference type="KEGG" id="dpa:109540603"/>
<reference evidence="8" key="1">
    <citation type="journal article" date="2012" name="Insect Biochem. Mol. Biol.">
        <title>Transcriptome and full-length cDNA resources for the mountain pine beetle, Dendroctonus ponderosae Hopkins, a major insect pest of pine forests.</title>
        <authorList>
            <person name="Keeling C.I."/>
            <person name="Henderson H."/>
            <person name="Li M."/>
            <person name="Yuen M."/>
            <person name="Clark E.L."/>
            <person name="Fraser J.D."/>
            <person name="Huber D.P."/>
            <person name="Liao N.Y."/>
            <person name="Roderick Docking T."/>
            <person name="Birol I."/>
            <person name="Chan S.K."/>
            <person name="Taylor G.A."/>
            <person name="Palmquist D."/>
            <person name="Jones S.J."/>
            <person name="Bohlmann J."/>
        </authorList>
    </citation>
    <scope>NUCLEOTIDE SEQUENCE</scope>
    <source>
        <tissue evidence="8">Midgut and adhering fatbody of emerged adults of both sexes after feeding on lodgepole pine for up to 64 h</tissue>
    </source>
</reference>
<evidence type="ECO:0000256" key="1">
    <source>
        <dbReference type="ARBA" id="ARBA00010838"/>
    </source>
</evidence>
<dbReference type="PANTHER" id="PTHR10353:SF36">
    <property type="entry name" value="LP05116P"/>
    <property type="match status" value="1"/>
</dbReference>
<dbReference type="InterPro" id="IPR033132">
    <property type="entry name" value="GH_1_N_CS"/>
</dbReference>
<dbReference type="InterPro" id="IPR001360">
    <property type="entry name" value="Glyco_hydro_1"/>
</dbReference>
<dbReference type="PANTHER" id="PTHR10353">
    <property type="entry name" value="GLYCOSYL HYDROLASE"/>
    <property type="match status" value="1"/>
</dbReference>
<dbReference type="Pfam" id="PF00232">
    <property type="entry name" value="Glyco_hydro_1"/>
    <property type="match status" value="1"/>
</dbReference>
<dbReference type="OrthoDB" id="65569at2759"/>
<evidence type="ECO:0008006" key="12">
    <source>
        <dbReference type="Google" id="ProtNLM"/>
    </source>
</evidence>
<name>J3JYA4_DENPD</name>
<evidence type="ECO:0000256" key="6">
    <source>
        <dbReference type="RuleBase" id="RU003690"/>
    </source>
</evidence>
<evidence type="ECO:0000313" key="11">
    <source>
        <dbReference type="Proteomes" id="UP000019118"/>
    </source>
</evidence>
<dbReference type="EMBL" id="BT128228">
    <property type="protein sequence ID" value="AEE63189.1"/>
    <property type="molecule type" value="mRNA"/>
</dbReference>
<keyword evidence="3" id="KW-0378">Hydrolase</keyword>